<comment type="caution">
    <text evidence="1">The sequence shown here is derived from an EMBL/GenBank/DDBJ whole genome shotgun (WGS) entry which is preliminary data.</text>
</comment>
<proteinExistence type="predicted"/>
<gene>
    <name evidence="1" type="ORF">DN412_37985</name>
</gene>
<organism evidence="1 2">
    <name type="scientific">Cupriavidus lacunae</name>
    <dbReference type="NCBI Taxonomy" id="2666307"/>
    <lineage>
        <taxon>Bacteria</taxon>
        <taxon>Pseudomonadati</taxon>
        <taxon>Pseudomonadota</taxon>
        <taxon>Betaproteobacteria</taxon>
        <taxon>Burkholderiales</taxon>
        <taxon>Burkholderiaceae</taxon>
        <taxon>Cupriavidus</taxon>
    </lineage>
</organism>
<dbReference type="EMBL" id="QKWJ01000105">
    <property type="protein sequence ID" value="RDK05268.1"/>
    <property type="molecule type" value="Genomic_DNA"/>
</dbReference>
<dbReference type="Proteomes" id="UP000255165">
    <property type="component" value="Unassembled WGS sequence"/>
</dbReference>
<name>A0A370NI58_9BURK</name>
<protein>
    <submittedName>
        <fullName evidence="1">Uncharacterized protein</fullName>
    </submittedName>
</protein>
<sequence length="101" mass="11304">MRRRAVDNLTLERWRALDALGVLEKLGCYMKADSTYEPVSAHDTQRYHVSANGRDFELLVRGPKFYDTRLGRGGGGAVDLAMHLHNLDFNDATALLRSLGV</sequence>
<reference evidence="2" key="1">
    <citation type="submission" date="2018-06" db="EMBL/GenBank/DDBJ databases">
        <authorList>
            <person name="Feng T."/>
            <person name="Jeon C.O."/>
        </authorList>
    </citation>
    <scope>NUCLEOTIDE SEQUENCE [LARGE SCALE GENOMIC DNA]</scope>
    <source>
        <strain evidence="2">S23</strain>
    </source>
</reference>
<evidence type="ECO:0000313" key="1">
    <source>
        <dbReference type="EMBL" id="RDK05268.1"/>
    </source>
</evidence>
<keyword evidence="2" id="KW-1185">Reference proteome</keyword>
<dbReference type="AlphaFoldDB" id="A0A370NI58"/>
<accession>A0A370NI58</accession>
<evidence type="ECO:0000313" key="2">
    <source>
        <dbReference type="Proteomes" id="UP000255165"/>
    </source>
</evidence>